<feature type="domain" description="SLH" evidence="1">
    <location>
        <begin position="494"/>
        <end position="557"/>
    </location>
</feature>
<dbReference type="InterPro" id="IPR011459">
    <property type="entry name" value="DUF1565"/>
</dbReference>
<dbReference type="PANTHER" id="PTHR43308:SF5">
    <property type="entry name" value="S-LAYER PROTEIN _ PEPTIDOGLYCAN ENDO-BETA-N-ACETYLGLUCOSAMINIDASE"/>
    <property type="match status" value="1"/>
</dbReference>
<accession>A0A1D9FZP9</accession>
<dbReference type="InterPro" id="IPR001119">
    <property type="entry name" value="SLH_dom"/>
</dbReference>
<dbReference type="InterPro" id="IPR051465">
    <property type="entry name" value="Cell_Envelope_Struct_Comp"/>
</dbReference>
<dbReference type="SMART" id="SM00722">
    <property type="entry name" value="CASH"/>
    <property type="match status" value="1"/>
</dbReference>
<feature type="domain" description="SLH" evidence="1">
    <location>
        <begin position="296"/>
        <end position="359"/>
    </location>
</feature>
<dbReference type="Proteomes" id="UP000176944">
    <property type="component" value="Chromosome"/>
</dbReference>
<dbReference type="Gene3D" id="2.160.20.10">
    <property type="entry name" value="Single-stranded right-handed beta-helix, Pectin lyase-like"/>
    <property type="match status" value="1"/>
</dbReference>
<dbReference type="InterPro" id="IPR006626">
    <property type="entry name" value="PbH1"/>
</dbReference>
<dbReference type="InterPro" id="IPR006633">
    <property type="entry name" value="Carb-bd_sugar_hydrolysis-dom"/>
</dbReference>
<dbReference type="InterPro" id="IPR011050">
    <property type="entry name" value="Pectin_lyase_fold/virulence"/>
</dbReference>
<feature type="domain" description="SLH" evidence="1">
    <location>
        <begin position="558"/>
        <end position="617"/>
    </location>
</feature>
<dbReference type="InterPro" id="IPR012334">
    <property type="entry name" value="Pectin_lyas_fold"/>
</dbReference>
<dbReference type="PROSITE" id="PS51272">
    <property type="entry name" value="SLH"/>
    <property type="match status" value="6"/>
</dbReference>
<evidence type="ECO:0000313" key="2">
    <source>
        <dbReference type="EMBL" id="AOY80823.1"/>
    </source>
</evidence>
<dbReference type="NCBIfam" id="TIGR03804">
    <property type="entry name" value="para_beta_helix"/>
    <property type="match status" value="2"/>
</dbReference>
<dbReference type="AlphaFoldDB" id="A0A1D9FZP9"/>
<feature type="domain" description="SLH" evidence="1">
    <location>
        <begin position="422"/>
        <end position="485"/>
    </location>
</feature>
<protein>
    <submittedName>
        <fullName evidence="2">DUF1565 domain-containing protein</fullName>
    </submittedName>
</protein>
<dbReference type="SUPFAM" id="SSF51126">
    <property type="entry name" value="Pectin lyase-like"/>
    <property type="match status" value="1"/>
</dbReference>
<evidence type="ECO:0000259" key="1">
    <source>
        <dbReference type="PROSITE" id="PS51272"/>
    </source>
</evidence>
<reference evidence="3" key="1">
    <citation type="submission" date="2016-10" db="EMBL/GenBank/DDBJ databases">
        <title>Comparative genomics uncovers the prolific and rare metabolic potential of the cyanobacterial genus Moorea.</title>
        <authorList>
            <person name="Leao T."/>
            <person name="Castelao G."/>
            <person name="Korobeynikov A."/>
            <person name="Monroe E.A."/>
            <person name="Podell S."/>
            <person name="Glukhov E."/>
            <person name="Allen E."/>
            <person name="Gerwick W.H."/>
            <person name="Gerwick L."/>
        </authorList>
    </citation>
    <scope>NUCLEOTIDE SEQUENCE [LARGE SCALE GENOMIC DNA]</scope>
    <source>
        <strain evidence="3">JHB</strain>
    </source>
</reference>
<dbReference type="EMBL" id="CP017708">
    <property type="protein sequence ID" value="AOY80823.1"/>
    <property type="molecule type" value="Genomic_DNA"/>
</dbReference>
<organism evidence="2 3">
    <name type="scientific">Moorena producens (strain JHB)</name>
    <dbReference type="NCBI Taxonomy" id="1454205"/>
    <lineage>
        <taxon>Bacteria</taxon>
        <taxon>Bacillati</taxon>
        <taxon>Cyanobacteriota</taxon>
        <taxon>Cyanophyceae</taxon>
        <taxon>Coleofasciculales</taxon>
        <taxon>Coleofasciculaceae</taxon>
        <taxon>Moorena</taxon>
    </lineage>
</organism>
<feature type="domain" description="SLH" evidence="1">
    <location>
        <begin position="361"/>
        <end position="421"/>
    </location>
</feature>
<proteinExistence type="predicted"/>
<name>A0A1D9FZP9_MOOP1</name>
<evidence type="ECO:0000313" key="3">
    <source>
        <dbReference type="Proteomes" id="UP000176944"/>
    </source>
</evidence>
<feature type="domain" description="SLH" evidence="1">
    <location>
        <begin position="624"/>
        <end position="688"/>
    </location>
</feature>
<sequence length="699" mass="75360">MVKSTIYVNPVTGKDSDTGDSVPFKTLTKALSIAAAGTTIHLAAGTYNAASGEVFPLVIPKMVMVLGNEPTKGKNIVISGSGNYVSPTFNRQNITIRLDSKAQLRGVTVTNPGKLGTAVWIESTSPIIANNTFTRCGREGIFVTGTAKPMILDNVLIANASSGIFLVRNGKGEVRGNVCQKTGYGIAISDSAAPLIADNKILGNRAGIVLMRQVKPVLRRNLIENNTHGGLVVNGRARPDLGNSQDPAGNILRNNGKADLQNSTSVSLVSVGNQLNPSRIKGAVELRSSQVPVRQTGPFQFSDLAGHWASQFIGELVIRGLVSGFGDGTFKPEANLTRAQYAAIIAKTFDLPRQVGKGRGEFVDVSAKFWASQAIRKAAVMGFISGFPDRTFRPQENLTRVQGLVSLVKGLGLTGGESSELGFYRDRVQIPSYATQAVATATQRRMVVNYPQPNQLNPMRPITRAEVVALIYQALVATGSADAIASHYIVNPHPYITSFSDIPGHWAEDFIRRLGSLNLISGFADGSFQPDAPLTRAEYAALLVKVFDPNPIRPATQFIDVPLNFWALPAINQSYRGGFLSGYPDQTFHPQQTLRRVDLIASLVNGLSLAKTVDKSVKESSDISKIYEDWKDIPAYATEAVAYATIAKIVVNHPNPTLLHPKREAKRADAIAFIYQALVNTGRVTEFNSPYSVVMSPES</sequence>
<dbReference type="Pfam" id="PF00395">
    <property type="entry name" value="SLH"/>
    <property type="match status" value="4"/>
</dbReference>
<dbReference type="Pfam" id="PF07602">
    <property type="entry name" value="DUF1565"/>
    <property type="match status" value="1"/>
</dbReference>
<gene>
    <name evidence="2" type="ORF">BJP36_13790</name>
</gene>
<dbReference type="InterPro" id="IPR022441">
    <property type="entry name" value="Para_beta_helix_rpt-2"/>
</dbReference>
<dbReference type="SMART" id="SM00710">
    <property type="entry name" value="PbH1"/>
    <property type="match status" value="5"/>
</dbReference>
<dbReference type="PANTHER" id="PTHR43308">
    <property type="entry name" value="OUTER MEMBRANE PROTEIN ALPHA-RELATED"/>
    <property type="match status" value="1"/>
</dbReference>